<dbReference type="InterPro" id="IPR013655">
    <property type="entry name" value="PAS_fold_3"/>
</dbReference>
<keyword evidence="7" id="KW-0067">ATP-binding</keyword>
<dbReference type="InterPro" id="IPR036890">
    <property type="entry name" value="HATPase_C_sf"/>
</dbReference>
<dbReference type="Gene3D" id="3.30.565.10">
    <property type="entry name" value="Histidine kinase-like ATPase, C-terminal domain"/>
    <property type="match status" value="1"/>
</dbReference>
<evidence type="ECO:0000256" key="3">
    <source>
        <dbReference type="ARBA" id="ARBA00022553"/>
    </source>
</evidence>
<gene>
    <name evidence="12" type="ORF">NK718_01915</name>
</gene>
<organism evidence="12 13">
    <name type="scientific">Alsobacter ponti</name>
    <dbReference type="NCBI Taxonomy" id="2962936"/>
    <lineage>
        <taxon>Bacteria</taxon>
        <taxon>Pseudomonadati</taxon>
        <taxon>Pseudomonadota</taxon>
        <taxon>Alphaproteobacteria</taxon>
        <taxon>Hyphomicrobiales</taxon>
        <taxon>Alsobacteraceae</taxon>
        <taxon>Alsobacter</taxon>
    </lineage>
</organism>
<keyword evidence="6" id="KW-0418">Kinase</keyword>
<dbReference type="Gene3D" id="3.30.450.20">
    <property type="entry name" value="PAS domain"/>
    <property type="match status" value="1"/>
</dbReference>
<dbReference type="PANTHER" id="PTHR41523:SF8">
    <property type="entry name" value="ETHYLENE RESPONSE SENSOR PROTEIN"/>
    <property type="match status" value="1"/>
</dbReference>
<dbReference type="SUPFAM" id="SSF55874">
    <property type="entry name" value="ATPase domain of HSP90 chaperone/DNA topoisomerase II/histidine kinase"/>
    <property type="match status" value="1"/>
</dbReference>
<dbReference type="PROSITE" id="PS50112">
    <property type="entry name" value="PAS"/>
    <property type="match status" value="1"/>
</dbReference>
<evidence type="ECO:0000256" key="4">
    <source>
        <dbReference type="ARBA" id="ARBA00022679"/>
    </source>
</evidence>
<protein>
    <recommendedName>
        <fullName evidence="2">histidine kinase</fullName>
        <ecNumber evidence="2">2.7.13.3</ecNumber>
    </recommendedName>
</protein>
<dbReference type="EC" id="2.7.13.3" evidence="2"/>
<name>A0ABT1L8B4_9HYPH</name>
<keyword evidence="8" id="KW-0843">Virulence</keyword>
<dbReference type="EMBL" id="JANCLU010000001">
    <property type="protein sequence ID" value="MCP8937258.1"/>
    <property type="molecule type" value="Genomic_DNA"/>
</dbReference>
<dbReference type="InterPro" id="IPR003594">
    <property type="entry name" value="HATPase_dom"/>
</dbReference>
<dbReference type="InterPro" id="IPR005467">
    <property type="entry name" value="His_kinase_dom"/>
</dbReference>
<proteinExistence type="predicted"/>
<dbReference type="PROSITE" id="PS50113">
    <property type="entry name" value="PAC"/>
    <property type="match status" value="1"/>
</dbReference>
<dbReference type="InterPro" id="IPR000014">
    <property type="entry name" value="PAS"/>
</dbReference>
<dbReference type="InterPro" id="IPR000700">
    <property type="entry name" value="PAS-assoc_C"/>
</dbReference>
<feature type="domain" description="PAS" evidence="10">
    <location>
        <begin position="3"/>
        <end position="73"/>
    </location>
</feature>
<dbReference type="NCBIfam" id="TIGR00229">
    <property type="entry name" value="sensory_box"/>
    <property type="match status" value="1"/>
</dbReference>
<feature type="domain" description="PAC" evidence="11">
    <location>
        <begin position="76"/>
        <end position="128"/>
    </location>
</feature>
<evidence type="ECO:0000256" key="7">
    <source>
        <dbReference type="ARBA" id="ARBA00022840"/>
    </source>
</evidence>
<evidence type="ECO:0000256" key="2">
    <source>
        <dbReference type="ARBA" id="ARBA00012438"/>
    </source>
</evidence>
<dbReference type="RefSeq" id="WP_254738005.1">
    <property type="nucleotide sequence ID" value="NZ_JANCLU010000001.1"/>
</dbReference>
<comment type="catalytic activity">
    <reaction evidence="1">
        <text>ATP + protein L-histidine = ADP + protein N-phospho-L-histidine.</text>
        <dbReference type="EC" id="2.7.13.3"/>
    </reaction>
</comment>
<dbReference type="CDD" id="cd00130">
    <property type="entry name" value="PAS"/>
    <property type="match status" value="1"/>
</dbReference>
<keyword evidence="5" id="KW-0547">Nucleotide-binding</keyword>
<dbReference type="Pfam" id="PF07568">
    <property type="entry name" value="HisKA_2"/>
    <property type="match status" value="1"/>
</dbReference>
<dbReference type="SUPFAM" id="SSF55785">
    <property type="entry name" value="PYP-like sensor domain (PAS domain)"/>
    <property type="match status" value="1"/>
</dbReference>
<evidence type="ECO:0000313" key="12">
    <source>
        <dbReference type="EMBL" id="MCP8937258.1"/>
    </source>
</evidence>
<dbReference type="Pfam" id="PF02518">
    <property type="entry name" value="HATPase_c"/>
    <property type="match status" value="1"/>
</dbReference>
<comment type="caution">
    <text evidence="12">The sequence shown here is derived from an EMBL/GenBank/DDBJ whole genome shotgun (WGS) entry which is preliminary data.</text>
</comment>
<evidence type="ECO:0000256" key="1">
    <source>
        <dbReference type="ARBA" id="ARBA00000085"/>
    </source>
</evidence>
<evidence type="ECO:0000259" key="10">
    <source>
        <dbReference type="PROSITE" id="PS50112"/>
    </source>
</evidence>
<evidence type="ECO:0000313" key="13">
    <source>
        <dbReference type="Proteomes" id="UP001205890"/>
    </source>
</evidence>
<dbReference type="SMART" id="SM00387">
    <property type="entry name" value="HATPase_c"/>
    <property type="match status" value="1"/>
</dbReference>
<dbReference type="PROSITE" id="PS50109">
    <property type="entry name" value="HIS_KIN"/>
    <property type="match status" value="1"/>
</dbReference>
<feature type="domain" description="Histidine kinase" evidence="9">
    <location>
        <begin position="146"/>
        <end position="337"/>
    </location>
</feature>
<keyword evidence="13" id="KW-1185">Reference proteome</keyword>
<dbReference type="PANTHER" id="PTHR41523">
    <property type="entry name" value="TWO-COMPONENT SYSTEM SENSOR PROTEIN"/>
    <property type="match status" value="1"/>
</dbReference>
<evidence type="ECO:0000256" key="8">
    <source>
        <dbReference type="ARBA" id="ARBA00023026"/>
    </source>
</evidence>
<dbReference type="SMART" id="SM00086">
    <property type="entry name" value="PAC"/>
    <property type="match status" value="1"/>
</dbReference>
<dbReference type="InterPro" id="IPR011495">
    <property type="entry name" value="Sig_transdc_His_kin_sub2_dim/P"/>
</dbReference>
<accession>A0ABT1L8B4</accession>
<dbReference type="Proteomes" id="UP001205890">
    <property type="component" value="Unassembled WGS sequence"/>
</dbReference>
<sequence length="355" mass="39586">MDSGKHFHELANAAPVLIWRAGTDRRCNWVNQSWLEFTGRSLDDELGDGWTSIIHPDDLERAQVIFAAAFEERATFARDFRLRRHDGEYRWFVDNGRPIYIADGEFGGYLGSCVDITERKEAEMRARSALEEATRALRQRDVLLAEVHHRVKNNLQVILSLLGLRSRTVGLESSRKELESIARRIQTLAFVQQELHEDRDVSRIDLKSYIERLSPSLARLHQCEHIDIRVTGRNETIEMSRAGSVGLIIAELMSNCFGHAFANGGGTVTIDVGATPDGEVAVRIQDTGPGFDPETLLDRTGIGLRLVESLARQVGIRLEWNTRHGGEVVLRIAPDGEGLTHAAAHDAHDAIASSA</sequence>
<dbReference type="Pfam" id="PF08447">
    <property type="entry name" value="PAS_3"/>
    <property type="match status" value="1"/>
</dbReference>
<evidence type="ECO:0000256" key="5">
    <source>
        <dbReference type="ARBA" id="ARBA00022741"/>
    </source>
</evidence>
<dbReference type="InterPro" id="IPR001610">
    <property type="entry name" value="PAC"/>
</dbReference>
<keyword evidence="3" id="KW-0597">Phosphoprotein</keyword>
<evidence type="ECO:0000259" key="11">
    <source>
        <dbReference type="PROSITE" id="PS50113"/>
    </source>
</evidence>
<evidence type="ECO:0000259" key="9">
    <source>
        <dbReference type="PROSITE" id="PS50109"/>
    </source>
</evidence>
<dbReference type="InterPro" id="IPR035965">
    <property type="entry name" value="PAS-like_dom_sf"/>
</dbReference>
<evidence type="ECO:0000256" key="6">
    <source>
        <dbReference type="ARBA" id="ARBA00022777"/>
    </source>
</evidence>
<dbReference type="SMART" id="SM00091">
    <property type="entry name" value="PAS"/>
    <property type="match status" value="1"/>
</dbReference>
<reference evidence="12 13" key="1">
    <citation type="submission" date="2022-07" db="EMBL/GenBank/DDBJ databases">
        <authorList>
            <person name="Li W.-J."/>
            <person name="Deng Q.-Q."/>
        </authorList>
    </citation>
    <scope>NUCLEOTIDE SEQUENCE [LARGE SCALE GENOMIC DNA]</scope>
    <source>
        <strain evidence="12 13">SYSU M60028</strain>
    </source>
</reference>
<keyword evidence="4" id="KW-0808">Transferase</keyword>